<feature type="binding site" evidence="10">
    <location>
        <position position="205"/>
    </location>
    <ligand>
        <name>5-aminolevulinate</name>
        <dbReference type="ChEBI" id="CHEBI:356416"/>
        <label>1</label>
    </ligand>
</feature>
<evidence type="ECO:0000256" key="7">
    <source>
        <dbReference type="ARBA" id="ARBA00023244"/>
    </source>
</evidence>
<accession>A0A7C6A7T8</accession>
<dbReference type="Pfam" id="PF00490">
    <property type="entry name" value="ALAD"/>
    <property type="match status" value="1"/>
</dbReference>
<evidence type="ECO:0000256" key="2">
    <source>
        <dbReference type="ARBA" id="ARBA00008055"/>
    </source>
</evidence>
<comment type="subunit">
    <text evidence="13">Homooctamer.</text>
</comment>
<evidence type="ECO:0000256" key="12">
    <source>
        <dbReference type="PIRSR" id="PIRSR001415-5"/>
    </source>
</evidence>
<protein>
    <recommendedName>
        <fullName evidence="4 13">Delta-aminolevulinic acid dehydratase</fullName>
        <ecNumber evidence="3 13">4.2.1.24</ecNumber>
    </recommendedName>
</protein>
<evidence type="ECO:0000256" key="1">
    <source>
        <dbReference type="ARBA" id="ARBA00004694"/>
    </source>
</evidence>
<organism evidence="15">
    <name type="scientific">Desulfurella acetivorans</name>
    <dbReference type="NCBI Taxonomy" id="33002"/>
    <lineage>
        <taxon>Bacteria</taxon>
        <taxon>Pseudomonadati</taxon>
        <taxon>Campylobacterota</taxon>
        <taxon>Desulfurellia</taxon>
        <taxon>Desulfurellales</taxon>
        <taxon>Desulfurellaceae</taxon>
        <taxon>Desulfurella</taxon>
    </lineage>
</organism>
<dbReference type="PIRSF" id="PIRSF001415">
    <property type="entry name" value="Porphbilin_synth"/>
    <property type="match status" value="1"/>
</dbReference>
<comment type="similarity">
    <text evidence="2 14">Belongs to the ALAD family.</text>
</comment>
<dbReference type="GO" id="GO:0006782">
    <property type="term" value="P:protoporphyrinogen IX biosynthetic process"/>
    <property type="evidence" value="ECO:0007669"/>
    <property type="project" value="UniProtKB-UniPathway"/>
</dbReference>
<feature type="active site" description="Schiff-base intermediate with substrate" evidence="9">
    <location>
        <position position="195"/>
    </location>
</feature>
<evidence type="ECO:0000256" key="5">
    <source>
        <dbReference type="ARBA" id="ARBA00023133"/>
    </source>
</evidence>
<dbReference type="PRINTS" id="PR00144">
    <property type="entry name" value="DALDHYDRTASE"/>
</dbReference>
<evidence type="ECO:0000256" key="13">
    <source>
        <dbReference type="RuleBase" id="RU000515"/>
    </source>
</evidence>
<name>A0A7C6A7T8_DESAE</name>
<dbReference type="GO" id="GO:0004655">
    <property type="term" value="F:porphobilinogen synthase activity"/>
    <property type="evidence" value="ECO:0007669"/>
    <property type="project" value="UniProtKB-EC"/>
</dbReference>
<feature type="binding site" evidence="11">
    <location>
        <position position="119"/>
    </location>
    <ligand>
        <name>Zn(2+)</name>
        <dbReference type="ChEBI" id="CHEBI:29105"/>
        <note>catalytic</note>
    </ligand>
</feature>
<dbReference type="PANTHER" id="PTHR11458">
    <property type="entry name" value="DELTA-AMINOLEVULINIC ACID DEHYDRATASE"/>
    <property type="match status" value="1"/>
</dbReference>
<evidence type="ECO:0000256" key="9">
    <source>
        <dbReference type="PIRSR" id="PIRSR001415-1"/>
    </source>
</evidence>
<evidence type="ECO:0000256" key="6">
    <source>
        <dbReference type="ARBA" id="ARBA00023239"/>
    </source>
</evidence>
<gene>
    <name evidence="15" type="primary">hemB</name>
    <name evidence="15" type="ORF">ENM99_04745</name>
</gene>
<feature type="binding site" evidence="10">
    <location>
        <position position="275"/>
    </location>
    <ligand>
        <name>5-aminolevulinate</name>
        <dbReference type="ChEBI" id="CHEBI:356416"/>
        <label>2</label>
    </ligand>
</feature>
<keyword evidence="12" id="KW-0460">Magnesium</keyword>
<dbReference type="SUPFAM" id="SSF51569">
    <property type="entry name" value="Aldolase"/>
    <property type="match status" value="1"/>
</dbReference>
<dbReference type="InterPro" id="IPR001731">
    <property type="entry name" value="ALAD"/>
</dbReference>
<dbReference type="Proteomes" id="UP000886400">
    <property type="component" value="Unassembled WGS sequence"/>
</dbReference>
<feature type="active site" description="Schiff-base intermediate with substrate" evidence="9">
    <location>
        <position position="248"/>
    </location>
</feature>
<dbReference type="GO" id="GO:0005829">
    <property type="term" value="C:cytosol"/>
    <property type="evidence" value="ECO:0007669"/>
    <property type="project" value="TreeGrafter"/>
</dbReference>
<keyword evidence="5" id="KW-0350">Heme biosynthesis</keyword>
<dbReference type="UniPathway" id="UPA00251">
    <property type="reaction ID" value="UER00318"/>
</dbReference>
<reference evidence="15" key="1">
    <citation type="journal article" date="2020" name="mSystems">
        <title>Genome- and Community-Level Interaction Insights into Carbon Utilization and Element Cycling Functions of Hydrothermarchaeota in Hydrothermal Sediment.</title>
        <authorList>
            <person name="Zhou Z."/>
            <person name="Liu Y."/>
            <person name="Xu W."/>
            <person name="Pan J."/>
            <person name="Luo Z.H."/>
            <person name="Li M."/>
        </authorList>
    </citation>
    <scope>NUCLEOTIDE SEQUENCE [LARGE SCALE GENOMIC DNA]</scope>
    <source>
        <strain evidence="15">SpSt-1135</strain>
    </source>
</reference>
<dbReference type="GO" id="GO:0008270">
    <property type="term" value="F:zinc ion binding"/>
    <property type="evidence" value="ECO:0007669"/>
    <property type="project" value="TreeGrafter"/>
</dbReference>
<feature type="binding site" evidence="10">
    <location>
        <position position="314"/>
    </location>
    <ligand>
        <name>5-aminolevulinate</name>
        <dbReference type="ChEBI" id="CHEBI:356416"/>
        <label>2</label>
    </ligand>
</feature>
<proteinExistence type="inferred from homology"/>
<dbReference type="PANTHER" id="PTHR11458:SF0">
    <property type="entry name" value="DELTA-AMINOLEVULINIC ACID DEHYDRATASE"/>
    <property type="match status" value="1"/>
</dbReference>
<evidence type="ECO:0000256" key="10">
    <source>
        <dbReference type="PIRSR" id="PIRSR001415-2"/>
    </source>
</evidence>
<dbReference type="CDD" id="cd00384">
    <property type="entry name" value="ALAD_PBGS"/>
    <property type="match status" value="1"/>
</dbReference>
<comment type="caution">
    <text evidence="15">The sequence shown here is derived from an EMBL/GenBank/DDBJ whole genome shotgun (WGS) entry which is preliminary data.</text>
</comment>
<dbReference type="EC" id="4.2.1.24" evidence="3 13"/>
<dbReference type="AlphaFoldDB" id="A0A7C6A7T8"/>
<evidence type="ECO:0000256" key="8">
    <source>
        <dbReference type="ARBA" id="ARBA00047651"/>
    </source>
</evidence>
<dbReference type="InterPro" id="IPR030656">
    <property type="entry name" value="ALAD_AS"/>
</dbReference>
<feature type="binding site" evidence="11">
    <location>
        <position position="129"/>
    </location>
    <ligand>
        <name>Zn(2+)</name>
        <dbReference type="ChEBI" id="CHEBI:29105"/>
        <note>catalytic</note>
    </ligand>
</feature>
<dbReference type="FunFam" id="3.20.20.70:FF:000019">
    <property type="entry name" value="Delta-aminolevulinic acid dehydratase"/>
    <property type="match status" value="1"/>
</dbReference>
<dbReference type="InterPro" id="IPR013785">
    <property type="entry name" value="Aldolase_TIM"/>
</dbReference>
<dbReference type="Gene3D" id="3.20.20.70">
    <property type="entry name" value="Aldolase class I"/>
    <property type="match status" value="1"/>
</dbReference>
<evidence type="ECO:0000256" key="14">
    <source>
        <dbReference type="RuleBase" id="RU004161"/>
    </source>
</evidence>
<dbReference type="SMART" id="SM01004">
    <property type="entry name" value="ALAD"/>
    <property type="match status" value="1"/>
</dbReference>
<dbReference type="NCBIfam" id="NF006762">
    <property type="entry name" value="PRK09283.1"/>
    <property type="match status" value="1"/>
</dbReference>
<evidence type="ECO:0000256" key="4">
    <source>
        <dbReference type="ARBA" id="ARBA00020771"/>
    </source>
</evidence>
<feature type="binding site" evidence="11">
    <location>
        <position position="121"/>
    </location>
    <ligand>
        <name>Zn(2+)</name>
        <dbReference type="ChEBI" id="CHEBI:29105"/>
        <note>catalytic</note>
    </ligand>
</feature>
<comment type="pathway">
    <text evidence="1">Porphyrin-containing compound metabolism; protoporphyrin-IX biosynthesis; coproporphyrinogen-III from 5-aminolevulinate: step 1/4.</text>
</comment>
<feature type="binding site" evidence="12">
    <location>
        <position position="233"/>
    </location>
    <ligand>
        <name>Mg(2+)</name>
        <dbReference type="ChEBI" id="CHEBI:18420"/>
    </ligand>
</feature>
<dbReference type="PROSITE" id="PS00169">
    <property type="entry name" value="D_ALA_DEHYDRATASE"/>
    <property type="match status" value="1"/>
</dbReference>
<evidence type="ECO:0000256" key="11">
    <source>
        <dbReference type="PIRSR" id="PIRSR001415-3"/>
    </source>
</evidence>
<keyword evidence="11" id="KW-0862">Zinc</keyword>
<keyword evidence="7 13" id="KW-0627">Porphyrin biosynthesis</keyword>
<feature type="binding site" evidence="10">
    <location>
        <position position="217"/>
    </location>
    <ligand>
        <name>5-aminolevulinate</name>
        <dbReference type="ChEBI" id="CHEBI:356416"/>
        <label>1</label>
    </ligand>
</feature>
<evidence type="ECO:0000313" key="15">
    <source>
        <dbReference type="EMBL" id="HHS49142.1"/>
    </source>
</evidence>
<dbReference type="EMBL" id="DRZX01000229">
    <property type="protein sequence ID" value="HHS49142.1"/>
    <property type="molecule type" value="Genomic_DNA"/>
</dbReference>
<keyword evidence="6 13" id="KW-0456">Lyase</keyword>
<evidence type="ECO:0000256" key="3">
    <source>
        <dbReference type="ARBA" id="ARBA00012053"/>
    </source>
</evidence>
<sequence length="325" mass="36588">MNFPKTRPRRLRKNQYVRDIVRQTRLSVDDFMYPIFVTYATEKKPVLSMPGIFQLPLEEAKKESKEVYSLGIKSVILFGIPSKKDELGTCAYDENGIIVQAIKEIKDYVPNLVVAADACFCEYTSHGHCGIIDKNGYLLNDETLELLKKEAYVYAKAGADIIAPSGMIDGMVSAIRSALDENNFKDTIIMAYSAKYASNFYGPFREAAESTPSFGDRKSYQMDYANANEALKEIELDIEEGADIIMVKPALSYLDVIKMAKEHYPYMPLAGYSVSGEYSMIKAASQLGWVDEQKIVDEVLTSIKRAGCDIIITYFAKDWVKNNSY</sequence>
<keyword evidence="11" id="KW-0479">Metal-binding</keyword>
<comment type="catalytic activity">
    <reaction evidence="8 13">
        <text>2 5-aminolevulinate = porphobilinogen + 2 H2O + H(+)</text>
        <dbReference type="Rhea" id="RHEA:24064"/>
        <dbReference type="ChEBI" id="CHEBI:15377"/>
        <dbReference type="ChEBI" id="CHEBI:15378"/>
        <dbReference type="ChEBI" id="CHEBI:58126"/>
        <dbReference type="ChEBI" id="CHEBI:356416"/>
        <dbReference type="EC" id="4.2.1.24"/>
    </reaction>
</comment>